<proteinExistence type="inferred from homology"/>
<dbReference type="InterPro" id="IPR018485">
    <property type="entry name" value="FGGY_C"/>
</dbReference>
<dbReference type="InterPro" id="IPR043129">
    <property type="entry name" value="ATPase_NBD"/>
</dbReference>
<dbReference type="InterPro" id="IPR018484">
    <property type="entry name" value="FGGY_N"/>
</dbReference>
<keyword evidence="7" id="KW-1185">Reference proteome</keyword>
<dbReference type="CDD" id="cd07782">
    <property type="entry name" value="ASKHA_NBD_FGGY_D-RBK"/>
    <property type="match status" value="1"/>
</dbReference>
<dbReference type="EMBL" id="JAWIZZ010000038">
    <property type="protein sequence ID" value="KAK5780982.1"/>
    <property type="molecule type" value="Genomic_DNA"/>
</dbReference>
<evidence type="ECO:0000259" key="5">
    <source>
        <dbReference type="Pfam" id="PF02782"/>
    </source>
</evidence>
<comment type="similarity">
    <text evidence="1">Belongs to the FGGY kinase family.</text>
</comment>
<dbReference type="PANTHER" id="PTHR43435:SF4">
    <property type="entry name" value="FGGY CARBOHYDRATE KINASE DOMAIN-CONTAINING PROTEIN"/>
    <property type="match status" value="1"/>
</dbReference>
<dbReference type="AlphaFoldDB" id="A0AAN7WS28"/>
<evidence type="ECO:0000313" key="7">
    <source>
        <dbReference type="Proteomes" id="UP001306508"/>
    </source>
</evidence>
<dbReference type="GO" id="GO:0019321">
    <property type="term" value="P:pentose metabolic process"/>
    <property type="evidence" value="ECO:0007669"/>
    <property type="project" value="TreeGrafter"/>
</dbReference>
<protein>
    <recommendedName>
        <fullName evidence="8">Ribitol kinase</fullName>
    </recommendedName>
</protein>
<evidence type="ECO:0000256" key="3">
    <source>
        <dbReference type="ARBA" id="ARBA00022777"/>
    </source>
</evidence>
<accession>A0AAN7WS28</accession>
<evidence type="ECO:0000256" key="1">
    <source>
        <dbReference type="ARBA" id="ARBA00009156"/>
    </source>
</evidence>
<dbReference type="Gene3D" id="1.20.58.2240">
    <property type="match status" value="1"/>
</dbReference>
<feature type="domain" description="Carbohydrate kinase FGGY N-terminal" evidence="4">
    <location>
        <begin position="4"/>
        <end position="270"/>
    </location>
</feature>
<feature type="domain" description="Carbohydrate kinase FGGY C-terminal" evidence="5">
    <location>
        <begin position="291"/>
        <end position="510"/>
    </location>
</feature>
<dbReference type="GO" id="GO:0019150">
    <property type="term" value="F:D-ribulokinase activity"/>
    <property type="evidence" value="ECO:0007669"/>
    <property type="project" value="TreeGrafter"/>
</dbReference>
<evidence type="ECO:0000313" key="6">
    <source>
        <dbReference type="EMBL" id="KAK5780982.1"/>
    </source>
</evidence>
<gene>
    <name evidence="6" type="ORF">RI543_001369</name>
</gene>
<dbReference type="Gene3D" id="3.30.420.40">
    <property type="match status" value="1"/>
</dbReference>
<evidence type="ECO:0000256" key="2">
    <source>
        <dbReference type="ARBA" id="ARBA00022679"/>
    </source>
</evidence>
<dbReference type="Proteomes" id="UP001306508">
    <property type="component" value="Unassembled WGS sequence"/>
</dbReference>
<dbReference type="InterPro" id="IPR006003">
    <property type="entry name" value="FGGY_RbtK-like"/>
</dbReference>
<dbReference type="NCBIfam" id="TIGR01315">
    <property type="entry name" value="5C_CHO_kinase"/>
    <property type="match status" value="1"/>
</dbReference>
<name>A0AAN7WS28_9SACH</name>
<evidence type="ECO:0008006" key="8">
    <source>
        <dbReference type="Google" id="ProtNLM"/>
    </source>
</evidence>
<dbReference type="PANTHER" id="PTHR43435">
    <property type="entry name" value="RIBULOKINASE"/>
    <property type="match status" value="1"/>
</dbReference>
<sequence length="582" mass="64627">MDGYYIGVDVGTGSVRACLVHDHLILTQHELEIPREELKPGYITQSSTSIWNSVCQCVRNTITESNIDPKDILGIGFDATCSLVVVDKDTGLPLAVGPDFSDNDQNIIMWMDHRARKETDFINSTQDKCLKYVGGKMSVEMELPKIKWLKAFRSIKNAKFFDLPDYLTYKATGKETRSLCSAVCKQGMLPSGSDGSVDGWSTDFLEKIGLNELIEDNFFSLGGSLKKKDSFLSAGQPVGCLSKVVADDMGLTESCIVSSGIIDAYAGWIGTVASIPLNFKKNSDIKRTERLAMVAGTSTCHIIMADRQIMVPGVWGPYKDILLPDFWVTEGGQSCTGALLNHILTTHPSYKELIDACQKSNQNPYDYLNNTLIKLLKEKSCKSVSDLTSDLFMYGDLHGNRSPLADMEMRAVIIGQTLDTSIESLSLLYLAACEFIALQTRHIIETMINSGHCIKAIYISGSQVNNDMLIRLMMESTGLDIIIPEHKTINKSSSTNSAVAYGSAILGMCAYKIFSSNRKDVDKHILWDVMTKATPAGKIYSVEKLSNDYEKGLLNVKYNIYLDMIKTQRKYRDLVKKYQMSN</sequence>
<dbReference type="InterPro" id="IPR000577">
    <property type="entry name" value="Carb_kinase_FGGY"/>
</dbReference>
<dbReference type="Pfam" id="PF00370">
    <property type="entry name" value="FGGY_N"/>
    <property type="match status" value="1"/>
</dbReference>
<organism evidence="6 7">
    <name type="scientific">Arxiozyma heterogenica</name>
    <dbReference type="NCBI Taxonomy" id="278026"/>
    <lineage>
        <taxon>Eukaryota</taxon>
        <taxon>Fungi</taxon>
        <taxon>Dikarya</taxon>
        <taxon>Ascomycota</taxon>
        <taxon>Saccharomycotina</taxon>
        <taxon>Saccharomycetes</taxon>
        <taxon>Saccharomycetales</taxon>
        <taxon>Saccharomycetaceae</taxon>
        <taxon>Arxiozyma</taxon>
    </lineage>
</organism>
<dbReference type="Pfam" id="PF02782">
    <property type="entry name" value="FGGY_C"/>
    <property type="match status" value="1"/>
</dbReference>
<dbReference type="SUPFAM" id="SSF53067">
    <property type="entry name" value="Actin-like ATPase domain"/>
    <property type="match status" value="2"/>
</dbReference>
<keyword evidence="2" id="KW-0808">Transferase</keyword>
<dbReference type="PIRSF" id="PIRSF000538">
    <property type="entry name" value="GlpK"/>
    <property type="match status" value="1"/>
</dbReference>
<reference evidence="7" key="1">
    <citation type="submission" date="2023-07" db="EMBL/GenBank/DDBJ databases">
        <title>A draft genome of Kazachstania heterogenica Y-27499.</title>
        <authorList>
            <person name="Donic C."/>
            <person name="Kralova J.S."/>
            <person name="Fidel L."/>
            <person name="Ben-Dor S."/>
            <person name="Jung S."/>
        </authorList>
    </citation>
    <scope>NUCLEOTIDE SEQUENCE [LARGE SCALE GENOMIC DNA]</scope>
    <source>
        <strain evidence="7">Y27499</strain>
    </source>
</reference>
<evidence type="ECO:0000259" key="4">
    <source>
        <dbReference type="Pfam" id="PF00370"/>
    </source>
</evidence>
<keyword evidence="3" id="KW-0418">Kinase</keyword>
<dbReference type="GO" id="GO:0005737">
    <property type="term" value="C:cytoplasm"/>
    <property type="evidence" value="ECO:0007669"/>
    <property type="project" value="TreeGrafter"/>
</dbReference>
<comment type="caution">
    <text evidence="6">The sequence shown here is derived from an EMBL/GenBank/DDBJ whole genome shotgun (WGS) entry which is preliminary data.</text>
</comment>